<comment type="caution">
    <text evidence="2">The sequence shown here is derived from an EMBL/GenBank/DDBJ whole genome shotgun (WGS) entry which is preliminary data.</text>
</comment>
<gene>
    <name evidence="2" type="ORF">VNI00_009833</name>
</gene>
<name>A0AAW0CPY5_9AGAR</name>
<evidence type="ECO:0000313" key="2">
    <source>
        <dbReference type="EMBL" id="KAK7040363.1"/>
    </source>
</evidence>
<evidence type="ECO:0000313" key="3">
    <source>
        <dbReference type="Proteomes" id="UP001383192"/>
    </source>
</evidence>
<evidence type="ECO:0000256" key="1">
    <source>
        <dbReference type="SAM" id="MobiDB-lite"/>
    </source>
</evidence>
<feature type="compositionally biased region" description="Basic residues" evidence="1">
    <location>
        <begin position="231"/>
        <end position="243"/>
    </location>
</feature>
<accession>A0AAW0CPY5</accession>
<feature type="region of interest" description="Disordered" evidence="1">
    <location>
        <begin position="211"/>
        <end position="280"/>
    </location>
</feature>
<reference evidence="2 3" key="1">
    <citation type="submission" date="2024-01" db="EMBL/GenBank/DDBJ databases">
        <title>A draft genome for a cacao thread blight-causing isolate of Paramarasmius palmivorus.</title>
        <authorList>
            <person name="Baruah I.K."/>
            <person name="Bukari Y."/>
            <person name="Amoako-Attah I."/>
            <person name="Meinhardt L.W."/>
            <person name="Bailey B.A."/>
            <person name="Cohen S.P."/>
        </authorList>
    </citation>
    <scope>NUCLEOTIDE SEQUENCE [LARGE SCALE GENOMIC DNA]</scope>
    <source>
        <strain evidence="2 3">GH-12</strain>
    </source>
</reference>
<dbReference type="Proteomes" id="UP001383192">
    <property type="component" value="Unassembled WGS sequence"/>
</dbReference>
<organism evidence="2 3">
    <name type="scientific">Paramarasmius palmivorus</name>
    <dbReference type="NCBI Taxonomy" id="297713"/>
    <lineage>
        <taxon>Eukaryota</taxon>
        <taxon>Fungi</taxon>
        <taxon>Dikarya</taxon>
        <taxon>Basidiomycota</taxon>
        <taxon>Agaricomycotina</taxon>
        <taxon>Agaricomycetes</taxon>
        <taxon>Agaricomycetidae</taxon>
        <taxon>Agaricales</taxon>
        <taxon>Marasmiineae</taxon>
        <taxon>Marasmiaceae</taxon>
        <taxon>Paramarasmius</taxon>
    </lineage>
</organism>
<dbReference type="AlphaFoldDB" id="A0AAW0CPY5"/>
<protein>
    <submittedName>
        <fullName evidence="2">Uncharacterized protein</fullName>
    </submittedName>
</protein>
<sequence>MLELSPILEDLATFDTLLALGTMNAIGTDSTSTGHARQEHDVEPMSFRIENANKYLLFISPRLFSLSHIRHEPRYHYRPSPDVQPAALTLEPGLTSTYQWIVCWMYRGFRVRCVKNSGRGVLGGLESVLVVICRGGPGDKRNSGFSWFRKDQEQDQDDSTPGNHWTSKAFRFSFKKRFSFSRKMPTSTPMPMPVVTVTRVRVEEDDYDGFMGPKKIKMASTSPTTSDARERRRRPLSSSKKRFSALFAPSSTSRGDLKAQKQNRKRYSSVGVQTGESERPVCPRVSRESRFIEELGEGEEEDGCVAAFVSVHLACGCGLMA</sequence>
<keyword evidence="3" id="KW-1185">Reference proteome</keyword>
<proteinExistence type="predicted"/>
<dbReference type="EMBL" id="JAYKXP010000037">
    <property type="protein sequence ID" value="KAK7040363.1"/>
    <property type="molecule type" value="Genomic_DNA"/>
</dbReference>